<keyword evidence="1" id="KW-1133">Transmembrane helix</keyword>
<feature type="transmembrane region" description="Helical" evidence="1">
    <location>
        <begin position="244"/>
        <end position="265"/>
    </location>
</feature>
<proteinExistence type="predicted"/>
<dbReference type="GO" id="GO:0016020">
    <property type="term" value="C:membrane"/>
    <property type="evidence" value="ECO:0007669"/>
    <property type="project" value="InterPro"/>
</dbReference>
<dbReference type="eggNOG" id="COG0697">
    <property type="taxonomic scope" value="Bacteria"/>
</dbReference>
<dbReference type="InterPro" id="IPR000620">
    <property type="entry name" value="EamA_dom"/>
</dbReference>
<evidence type="ECO:0000313" key="4">
    <source>
        <dbReference type="Proteomes" id="UP000011547"/>
    </source>
</evidence>
<dbReference type="HOGENOM" id="CLU_062241_0_0_4"/>
<keyword evidence="1" id="KW-0472">Membrane</keyword>
<evidence type="ECO:0000256" key="1">
    <source>
        <dbReference type="SAM" id="Phobius"/>
    </source>
</evidence>
<feature type="transmembrane region" description="Helical" evidence="1">
    <location>
        <begin position="61"/>
        <end position="85"/>
    </location>
</feature>
<evidence type="ECO:0000313" key="3">
    <source>
        <dbReference type="EMBL" id="AGF46670.1"/>
    </source>
</evidence>
<dbReference type="AlphaFoldDB" id="M1M320"/>
<dbReference type="Pfam" id="PF00892">
    <property type="entry name" value="EamA"/>
    <property type="match status" value="1"/>
</dbReference>
<dbReference type="RefSeq" id="WP_015396081.1">
    <property type="nucleotide sequence ID" value="NC_020294.1"/>
</dbReference>
<feature type="transmembrane region" description="Helical" evidence="1">
    <location>
        <begin position="30"/>
        <end position="49"/>
    </location>
</feature>
<accession>M1M320</accession>
<protein>
    <recommendedName>
        <fullName evidence="2">EamA domain-containing protein</fullName>
    </recommendedName>
</protein>
<organism evidence="3 4">
    <name type="scientific">Candidatus Kinetoplastidibacterium desouzai TCC079E</name>
    <dbReference type="NCBI Taxonomy" id="1208919"/>
    <lineage>
        <taxon>Bacteria</taxon>
        <taxon>Pseudomonadati</taxon>
        <taxon>Pseudomonadota</taxon>
        <taxon>Betaproteobacteria</taxon>
        <taxon>Candidatus Kinetoplastidibacterium</taxon>
    </lineage>
</organism>
<evidence type="ECO:0000259" key="2">
    <source>
        <dbReference type="Pfam" id="PF00892"/>
    </source>
</evidence>
<feature type="transmembrane region" description="Helical" evidence="1">
    <location>
        <begin position="92"/>
        <end position="110"/>
    </location>
</feature>
<dbReference type="Proteomes" id="UP000011547">
    <property type="component" value="Chromosome"/>
</dbReference>
<feature type="transmembrane region" description="Helical" evidence="1">
    <location>
        <begin position="214"/>
        <end position="232"/>
    </location>
</feature>
<gene>
    <name evidence="3" type="ORF">CDSE_0331</name>
</gene>
<feature type="transmembrane region" description="Helical" evidence="1">
    <location>
        <begin position="155"/>
        <end position="172"/>
    </location>
</feature>
<sequence>MAFVYVIISIICSVSVSLILKTISKKNTNLLPSLFFSYITTLLACIFFFPQNISTKLLESSAILISLGILFPVGFISMSKSIYIIGIAKSEVIQRSSIFISLMISFVVYNEVLTKSKMFAIFLAPFAILLMITNKQSHNIKNHEHKNLFSLKYEKIWILILLLSYGTVDILLKELSKKELVINILSVSFLISAISLLFYLALTKNIKTITLSSLKSGLLIGSLNFCNIYNYIKAHKEMPNDPSVIFILMNFGVILLGLILGIKLFGERVTMKNYIGIAITTLIIISITN</sequence>
<feature type="transmembrane region" description="Helical" evidence="1">
    <location>
        <begin position="116"/>
        <end position="134"/>
    </location>
</feature>
<feature type="transmembrane region" description="Helical" evidence="1">
    <location>
        <begin position="184"/>
        <end position="202"/>
    </location>
</feature>
<dbReference type="OrthoDB" id="1524053at2"/>
<dbReference type="PATRIC" id="fig|1208919.3.peg.107"/>
<keyword evidence="4" id="KW-1185">Reference proteome</keyword>
<feature type="transmembrane region" description="Helical" evidence="1">
    <location>
        <begin position="6"/>
        <end position="23"/>
    </location>
</feature>
<keyword evidence="1" id="KW-0812">Transmembrane</keyword>
<name>M1M320_9PROT</name>
<dbReference type="KEGG" id="kde:CDSE_0331"/>
<dbReference type="STRING" id="1208919.CDSE_0331"/>
<feature type="domain" description="EamA" evidence="2">
    <location>
        <begin position="156"/>
        <end position="287"/>
    </location>
</feature>
<reference evidence="3 4" key="1">
    <citation type="journal article" date="2013" name="Genome Biol. Evol.">
        <title>Genome evolution and phylogenomic analysis of candidatus kinetoplastibacterium, the betaproteobacterial endosymbionts of strigomonas and angomonas.</title>
        <authorList>
            <person name="Alves J.M."/>
            <person name="Serrano M.G."/>
            <person name="Maia da Silva F."/>
            <person name="Voegtly L.J."/>
            <person name="Matveyev A.V."/>
            <person name="Teixeira M.M."/>
            <person name="Camargo E.P."/>
            <person name="Buck G.A."/>
        </authorList>
    </citation>
    <scope>NUCLEOTIDE SEQUENCE [LARGE SCALE GENOMIC DNA]</scope>
    <source>
        <strain evidence="3 4">TCC079E</strain>
    </source>
</reference>
<dbReference type="SUPFAM" id="SSF103481">
    <property type="entry name" value="Multidrug resistance efflux transporter EmrE"/>
    <property type="match status" value="1"/>
</dbReference>
<dbReference type="InterPro" id="IPR037185">
    <property type="entry name" value="EmrE-like"/>
</dbReference>
<dbReference type="EMBL" id="CP003803">
    <property type="protein sequence ID" value="AGF46670.1"/>
    <property type="molecule type" value="Genomic_DNA"/>
</dbReference>